<feature type="chain" id="PRO_5016324521" description="RCC1-like domain-containing protein" evidence="3">
    <location>
        <begin position="31"/>
        <end position="320"/>
    </location>
</feature>
<dbReference type="OrthoDB" id="9773047at2"/>
<keyword evidence="2" id="KW-0677">Repeat</keyword>
<dbReference type="PROSITE" id="PS50012">
    <property type="entry name" value="RCC1_3"/>
    <property type="match status" value="4"/>
</dbReference>
<name>A0A328BSE7_9BACT</name>
<accession>A0A328BSE7</accession>
<dbReference type="InterPro" id="IPR000408">
    <property type="entry name" value="Reg_chr_condens"/>
</dbReference>
<dbReference type="InterPro" id="IPR051553">
    <property type="entry name" value="Ran_GTPase-activating"/>
</dbReference>
<dbReference type="GO" id="GO:0005085">
    <property type="term" value="F:guanyl-nucleotide exchange factor activity"/>
    <property type="evidence" value="ECO:0007669"/>
    <property type="project" value="TreeGrafter"/>
</dbReference>
<evidence type="ECO:0000259" key="4">
    <source>
        <dbReference type="Pfam" id="PF25390"/>
    </source>
</evidence>
<dbReference type="EMBL" id="QHKM01000001">
    <property type="protein sequence ID" value="RAK69491.1"/>
    <property type="molecule type" value="Genomic_DNA"/>
</dbReference>
<feature type="domain" description="RCC1-like" evidence="4">
    <location>
        <begin position="28"/>
        <end position="213"/>
    </location>
</feature>
<gene>
    <name evidence="5" type="ORF">DLM85_01105</name>
</gene>
<organism evidence="5 6">
    <name type="scientific">Hymenobacter edaphi</name>
    <dbReference type="NCBI Taxonomy" id="2211146"/>
    <lineage>
        <taxon>Bacteria</taxon>
        <taxon>Pseudomonadati</taxon>
        <taxon>Bacteroidota</taxon>
        <taxon>Cytophagia</taxon>
        <taxon>Cytophagales</taxon>
        <taxon>Hymenobacteraceae</taxon>
        <taxon>Hymenobacter</taxon>
    </lineage>
</organism>
<dbReference type="PANTHER" id="PTHR45982">
    <property type="entry name" value="REGULATOR OF CHROMOSOME CONDENSATION"/>
    <property type="match status" value="1"/>
</dbReference>
<dbReference type="AlphaFoldDB" id="A0A328BSE7"/>
<dbReference type="InterPro" id="IPR009091">
    <property type="entry name" value="RCC1/BLIP-II"/>
</dbReference>
<dbReference type="Pfam" id="PF25390">
    <property type="entry name" value="WD40_RLD"/>
    <property type="match status" value="1"/>
</dbReference>
<evidence type="ECO:0000256" key="3">
    <source>
        <dbReference type="SAM" id="SignalP"/>
    </source>
</evidence>
<protein>
    <recommendedName>
        <fullName evidence="4">RCC1-like domain-containing protein</fullName>
    </recommendedName>
</protein>
<evidence type="ECO:0000313" key="6">
    <source>
        <dbReference type="Proteomes" id="UP000248553"/>
    </source>
</evidence>
<dbReference type="SUPFAM" id="SSF50985">
    <property type="entry name" value="RCC1/BLIP-II"/>
    <property type="match status" value="1"/>
</dbReference>
<dbReference type="PANTHER" id="PTHR45982:SF1">
    <property type="entry name" value="REGULATOR OF CHROMOSOME CONDENSATION"/>
    <property type="match status" value="1"/>
</dbReference>
<comment type="caution">
    <text evidence="5">The sequence shown here is derived from an EMBL/GenBank/DDBJ whole genome shotgun (WGS) entry which is preliminary data.</text>
</comment>
<proteinExistence type="predicted"/>
<evidence type="ECO:0000256" key="1">
    <source>
        <dbReference type="ARBA" id="ARBA00022658"/>
    </source>
</evidence>
<dbReference type="InterPro" id="IPR058923">
    <property type="entry name" value="RCC1-like_dom"/>
</dbReference>
<dbReference type="Proteomes" id="UP000248553">
    <property type="component" value="Unassembled WGS sequence"/>
</dbReference>
<dbReference type="PRINTS" id="PR00633">
    <property type="entry name" value="RCCNDNSATION"/>
</dbReference>
<keyword evidence="6" id="KW-1185">Reference proteome</keyword>
<keyword evidence="3" id="KW-0732">Signal</keyword>
<dbReference type="RefSeq" id="WP_111476227.1">
    <property type="nucleotide sequence ID" value="NZ_QHKM01000001.1"/>
</dbReference>
<dbReference type="Gene3D" id="2.130.10.30">
    <property type="entry name" value="Regulator of chromosome condensation 1/beta-lactamase-inhibitor protein II"/>
    <property type="match status" value="1"/>
</dbReference>
<dbReference type="GO" id="GO:0005737">
    <property type="term" value="C:cytoplasm"/>
    <property type="evidence" value="ECO:0007669"/>
    <property type="project" value="TreeGrafter"/>
</dbReference>
<evidence type="ECO:0000256" key="2">
    <source>
        <dbReference type="ARBA" id="ARBA00022737"/>
    </source>
</evidence>
<sequence length="320" mass="33386">MRVPLPGWPALLRGLLISCFLVLLAGQAHAQAMATSHSAVVKADGTLWAWGRNQYGQLGDGTVGDKVTPVQVGTGRAWRSVAVGSYHTVALRQDGTLWTWGHNRFGQLGNGTSLGQTTPQQIGTATTWLKVSAGGTHTVALKSDGTLWTWGYNGLGQLGDGAASSGRDTPAQVGTSAGWQSVSAGWNSTLALRTDGTLWAWGDNQYGQLGAPKFSVEPLLLFAGMALPVRAAAPGAAAGLQLTAWPTRFGAAGPRLRVTAPPAGPLTLSVVDATGRVRLQRQLPGSAELGWSAAAALPAGVYLLRVQQGRQRASVRLVRE</sequence>
<feature type="signal peptide" evidence="3">
    <location>
        <begin position="1"/>
        <end position="30"/>
    </location>
</feature>
<keyword evidence="1" id="KW-0344">Guanine-nucleotide releasing factor</keyword>
<reference evidence="6" key="1">
    <citation type="submission" date="2018-05" db="EMBL/GenBank/DDBJ databases">
        <authorList>
            <person name="Nie L."/>
        </authorList>
    </citation>
    <scope>NUCLEOTIDE SEQUENCE [LARGE SCALE GENOMIC DNA]</scope>
    <source>
        <strain evidence="6">NL</strain>
    </source>
</reference>
<evidence type="ECO:0000313" key="5">
    <source>
        <dbReference type="EMBL" id="RAK69491.1"/>
    </source>
</evidence>